<name>A0A0F5PND3_9THEO</name>
<proteinExistence type="predicted"/>
<dbReference type="InterPro" id="IPR024485">
    <property type="entry name" value="DUF2680"/>
</dbReference>
<reference evidence="1 2" key="1">
    <citation type="submission" date="2008-07" db="EMBL/GenBank/DDBJ databases">
        <authorList>
            <person name="Gonzalez J."/>
            <person name="Sokolova T."/>
            <person name="Ferriera S."/>
            <person name="Johnson J."/>
            <person name="Kravitz S."/>
            <person name="Beeson K."/>
            <person name="Sutton G."/>
            <person name="Rogers Y.-H."/>
            <person name="Friedman R."/>
            <person name="Frazier M."/>
            <person name="Venter J.C."/>
        </authorList>
    </citation>
    <scope>NUCLEOTIDE SEQUENCE [LARGE SCALE GENOMIC DNA]</scope>
    <source>
        <strain evidence="1 2">DSM 12653</strain>
    </source>
</reference>
<evidence type="ECO:0008006" key="3">
    <source>
        <dbReference type="Google" id="ProtNLM"/>
    </source>
</evidence>
<dbReference type="Pfam" id="PF10925">
    <property type="entry name" value="DUF2680"/>
    <property type="match status" value="1"/>
</dbReference>
<organism evidence="1 2">
    <name type="scientific">Caldanaerobacter subterraneus subsp. pacificus DSM 12653</name>
    <dbReference type="NCBI Taxonomy" id="391606"/>
    <lineage>
        <taxon>Bacteria</taxon>
        <taxon>Bacillati</taxon>
        <taxon>Bacillota</taxon>
        <taxon>Clostridia</taxon>
        <taxon>Thermoanaerobacterales</taxon>
        <taxon>Thermoanaerobacteraceae</taxon>
        <taxon>Caldanaerobacter</taxon>
    </lineage>
</organism>
<dbReference type="AlphaFoldDB" id="A0A0F5PND3"/>
<evidence type="ECO:0000313" key="2">
    <source>
        <dbReference type="Proteomes" id="UP000010146"/>
    </source>
</evidence>
<dbReference type="Proteomes" id="UP000010146">
    <property type="component" value="Unassembled WGS sequence"/>
</dbReference>
<dbReference type="EMBL" id="ABXP02000044">
    <property type="protein sequence ID" value="KKC30167.1"/>
    <property type="molecule type" value="Genomic_DNA"/>
</dbReference>
<evidence type="ECO:0000313" key="1">
    <source>
        <dbReference type="EMBL" id="KKC30167.1"/>
    </source>
</evidence>
<comment type="caution">
    <text evidence="1">The sequence shown here is derived from an EMBL/GenBank/DDBJ whole genome shotgun (WGS) entry which is preliminary data.</text>
</comment>
<gene>
    <name evidence="1" type="ORF">CDSM653_00803</name>
</gene>
<protein>
    <recommendedName>
        <fullName evidence="3">DUF2680 domain-containing protein</fullName>
    </recommendedName>
</protein>
<accession>A0A0F5PND3</accession>
<sequence length="207" mass="23093">MKMLTAFSQFHYWLLKLKGYYINVTAKNKKRSGVKMNFKKTLAVVLTGGMLLSGVAAYAATNGSTVNIPQTKQYSSEAPRYGMSRNADFLAKLTGKSADEILNELKAGKTMVQIAEENGITLDSLKKALIEQKEAYIDQLVKEGKITQDRADAMKQNIEQRISSWDGTCQYGKGSGLGLGMGYGKNNARKNERFWSGLWSKRTVQRR</sequence>
<reference evidence="1 2" key="2">
    <citation type="journal article" date="2015" name="BMC Genomics">
        <title>Analysis of three genomes within the thermophilic bacterial species Caldanaerobacter subterraneus with a focus on carbon monoxide dehydrogenase evolution and hydrolase diversity.</title>
        <authorList>
            <person name="Sant'Anna F.H."/>
            <person name="Lebedinsky A.V."/>
            <person name="Sokolova T.G."/>
            <person name="Robb F.T."/>
            <person name="Gonzalez J.M."/>
        </authorList>
    </citation>
    <scope>NUCLEOTIDE SEQUENCE [LARGE SCALE GENOMIC DNA]</scope>
    <source>
        <strain evidence="1 2">DSM 12653</strain>
    </source>
</reference>
<reference evidence="2" key="3">
    <citation type="submission" date="2015-02" db="EMBL/GenBank/DDBJ databases">
        <title>Genome analysis of three genomes within the thermophilic hydrogenogenic bacterial species Caldanaerobacter subterraneus.</title>
        <authorList>
            <person name="Sant'Anna F.H."/>
            <person name="Lebedinsky A."/>
            <person name="Sokolova T."/>
            <person name="Robb F.T."/>
            <person name="Gonzalez J.M."/>
        </authorList>
    </citation>
    <scope>NUCLEOTIDE SEQUENCE [LARGE SCALE GENOMIC DNA]</scope>
    <source>
        <strain evidence="2">DSM 12653</strain>
    </source>
</reference>